<evidence type="ECO:0000256" key="2">
    <source>
        <dbReference type="SAM" id="SignalP"/>
    </source>
</evidence>
<name>A0AAJ6YLP3_9HYME</name>
<sequence>MPCAAAISSLLLLAVVHLTMAATTIEQLFPDSKTNLTTIKWAHRVNSQDDLNKALESSDIRMLEGDVIIGKLNNQSNGTDTVIMGHPPNTTSDLSLEEFLKKVTPDKKKGIKLDFKSIEAYEMGLTLIQKSGNLTIPLWLNADILKGPVNATDDPLPVDAKRFFAGAAKLPQALLSIGWTTRLEPSVQEGGSYTAEQINEMVKHVEESKTNQSVTYPVRACYAANDVNVLKTLLTSTKANNPTLTVWSSEGDKVDAAKLSQLIKTIGVNKVYVDVPAILWKQLDLSSSAYTARSSLPLLLASVVACIFTVKLL</sequence>
<evidence type="ECO:0000313" key="4">
    <source>
        <dbReference type="Proteomes" id="UP000695007"/>
    </source>
</evidence>
<dbReference type="GeneID" id="105364159"/>
<feature type="domain" description="Menorin-like" evidence="3">
    <location>
        <begin position="35"/>
        <end position="277"/>
    </location>
</feature>
<reference evidence="5" key="1">
    <citation type="submission" date="2025-08" db="UniProtKB">
        <authorList>
            <consortium name="RefSeq"/>
        </authorList>
    </citation>
    <scope>IDENTIFICATION</scope>
</reference>
<keyword evidence="4" id="KW-1185">Reference proteome</keyword>
<dbReference type="KEGG" id="csol:105364159"/>
<protein>
    <submittedName>
        <fullName evidence="5">Protein FAM151B</fullName>
    </submittedName>
</protein>
<accession>A0AAJ6YLP3</accession>
<organism evidence="4 5">
    <name type="scientific">Ceratosolen solmsi marchali</name>
    <dbReference type="NCBI Taxonomy" id="326594"/>
    <lineage>
        <taxon>Eukaryota</taxon>
        <taxon>Metazoa</taxon>
        <taxon>Ecdysozoa</taxon>
        <taxon>Arthropoda</taxon>
        <taxon>Hexapoda</taxon>
        <taxon>Insecta</taxon>
        <taxon>Pterygota</taxon>
        <taxon>Neoptera</taxon>
        <taxon>Endopterygota</taxon>
        <taxon>Hymenoptera</taxon>
        <taxon>Apocrita</taxon>
        <taxon>Proctotrupomorpha</taxon>
        <taxon>Chalcidoidea</taxon>
        <taxon>Agaonidae</taxon>
        <taxon>Agaoninae</taxon>
        <taxon>Ceratosolen</taxon>
    </lineage>
</organism>
<dbReference type="AlphaFoldDB" id="A0AAJ6YLP3"/>
<evidence type="ECO:0000256" key="1">
    <source>
        <dbReference type="ARBA" id="ARBA00044953"/>
    </source>
</evidence>
<dbReference type="Proteomes" id="UP000695007">
    <property type="component" value="Unplaced"/>
</dbReference>
<keyword evidence="2" id="KW-0732">Signal</keyword>
<dbReference type="PANTHER" id="PTHR21184">
    <property type="entry name" value="MENORIN (DENDRITIC BRANCHING PROTEIN)"/>
    <property type="match status" value="1"/>
</dbReference>
<feature type="signal peptide" evidence="2">
    <location>
        <begin position="1"/>
        <end position="21"/>
    </location>
</feature>
<dbReference type="Pfam" id="PF10223">
    <property type="entry name" value="Menorin_N"/>
    <property type="match status" value="1"/>
</dbReference>
<gene>
    <name evidence="5" type="primary">LOC105364159</name>
</gene>
<evidence type="ECO:0000313" key="5">
    <source>
        <dbReference type="RefSeq" id="XP_011500331.1"/>
    </source>
</evidence>
<dbReference type="GO" id="GO:0005615">
    <property type="term" value="C:extracellular space"/>
    <property type="evidence" value="ECO:0007669"/>
    <property type="project" value="TreeGrafter"/>
</dbReference>
<evidence type="ECO:0000259" key="3">
    <source>
        <dbReference type="Pfam" id="PF10223"/>
    </source>
</evidence>
<dbReference type="PANTHER" id="PTHR21184:SF6">
    <property type="entry name" value="CONSERVED PLASMA MEMBRANE PROTEIN"/>
    <property type="match status" value="1"/>
</dbReference>
<comment type="similarity">
    <text evidence="1">Belongs to the menorin family.</text>
</comment>
<dbReference type="RefSeq" id="XP_011500331.1">
    <property type="nucleotide sequence ID" value="XM_011502029.1"/>
</dbReference>
<proteinExistence type="inferred from homology"/>
<feature type="chain" id="PRO_5042588582" evidence="2">
    <location>
        <begin position="22"/>
        <end position="313"/>
    </location>
</feature>
<dbReference type="InterPro" id="IPR019356">
    <property type="entry name" value="Menorin_dom"/>
</dbReference>